<evidence type="ECO:0000313" key="2">
    <source>
        <dbReference type="Proteomes" id="UP000093173"/>
    </source>
</evidence>
<evidence type="ECO:0000313" key="1">
    <source>
        <dbReference type="EMBL" id="OCH75603.1"/>
    </source>
</evidence>
<organism evidence="1 2">
    <name type="scientific">Vibrio genomosp. F10</name>
    <dbReference type="NCBI Taxonomy" id="723171"/>
    <lineage>
        <taxon>Bacteria</taxon>
        <taxon>Pseudomonadati</taxon>
        <taxon>Pseudomonadota</taxon>
        <taxon>Gammaproteobacteria</taxon>
        <taxon>Vibrionales</taxon>
        <taxon>Vibrionaceae</taxon>
        <taxon>Vibrio</taxon>
    </lineage>
</organism>
<keyword evidence="2" id="KW-1185">Reference proteome</keyword>
<dbReference type="Proteomes" id="UP000093173">
    <property type="component" value="Unassembled WGS sequence"/>
</dbReference>
<proteinExistence type="predicted"/>
<name>A0A1B9QYB4_9VIBR</name>
<sequence length="181" mass="20728">MNTLKNVCIEAELNTLPIVVKYDSIWTQWLDAQTPLFSQVLINKPDREPILLLLGLLTKSHIEHCSTLADNRQAIIAMLDAIEGSVGHKYSDSFQQQDLISLQLITHAWLYVQGSLNMDFSLANDHALSTATQVSSITQQDIHELRTQYLESYYKGKERRAKPPVTGFRQWLYRLIAKSQR</sequence>
<protein>
    <submittedName>
        <fullName evidence="1">Uncharacterized protein</fullName>
    </submittedName>
</protein>
<accession>A0A1B9QYB4</accession>
<comment type="caution">
    <text evidence="1">The sequence shown here is derived from an EMBL/GenBank/DDBJ whole genome shotgun (WGS) entry which is preliminary data.</text>
</comment>
<dbReference type="RefSeq" id="WP_065576871.1">
    <property type="nucleotide sequence ID" value="NZ_JBNGCH010000520.1"/>
</dbReference>
<dbReference type="EMBL" id="MAJZ01000520">
    <property type="protein sequence ID" value="OCH75603.1"/>
    <property type="molecule type" value="Genomic_DNA"/>
</dbReference>
<reference evidence="2" key="1">
    <citation type="submission" date="2016-06" db="EMBL/GenBank/DDBJ databases">
        <authorList>
            <person name="Hehemann J.-H."/>
            <person name="Arevalo P."/>
            <person name="Datta M.S."/>
            <person name="Polz M.F."/>
        </authorList>
    </citation>
    <scope>NUCLEOTIDE SEQUENCE [LARGE SCALE GENOMIC DNA]</scope>
    <source>
        <strain evidence="2">9CSC122</strain>
    </source>
</reference>
<dbReference type="AlphaFoldDB" id="A0A1B9QYB4"/>
<gene>
    <name evidence="1" type="ORF">A6E14_10685</name>
</gene>